<dbReference type="EMBL" id="VUNR01000035">
    <property type="protein sequence ID" value="MSU09810.1"/>
    <property type="molecule type" value="Genomic_DNA"/>
</dbReference>
<dbReference type="AlphaFoldDB" id="A0A6I2UJQ6"/>
<dbReference type="Pfam" id="PF22725">
    <property type="entry name" value="GFO_IDH_MocA_C3"/>
    <property type="match status" value="1"/>
</dbReference>
<evidence type="ECO:0000259" key="1">
    <source>
        <dbReference type="Pfam" id="PF01408"/>
    </source>
</evidence>
<proteinExistence type="predicted"/>
<sequence>MKAMIIGIGNIAQVHIKCLKHLGYEIVAICDKVGDKCKMAVHEYDLSCRIYTDYNEMLAQEKADVVHICTPHFLHMEMIIECMKNGLYVFVEKPLAISREQMLLLEEHDFFDTSRIGVCFQNRFSPAVIYVKNLLKNKKIKGAVATLAWDRGIDYYKDSDWKGKKVFEGGSVLINQAIHTIDLIRYLKGDPISVISHIFNDTLRDWIDTEESAFVIFNYDDNTRVLLTATNTSSTYFDVIIQIQANDDCIIIIGEDLYVNGQKIETEPWDYFFGKKAWGTNHLACIKKFYEYVSGECDFPIKYHDVVKTTELLFECYERFNTVRV</sequence>
<feature type="domain" description="Gfo/Idh/MocA-like oxidoreductase N-terminal" evidence="1">
    <location>
        <begin position="2"/>
        <end position="101"/>
    </location>
</feature>
<dbReference type="GeneID" id="96779762"/>
<evidence type="ECO:0000313" key="4">
    <source>
        <dbReference type="Proteomes" id="UP000433181"/>
    </source>
</evidence>
<evidence type="ECO:0000313" key="3">
    <source>
        <dbReference type="EMBL" id="MSU09810.1"/>
    </source>
</evidence>
<reference evidence="3 4" key="1">
    <citation type="submission" date="2019-08" db="EMBL/GenBank/DDBJ databases">
        <title>In-depth cultivation of the pig gut microbiome towards novel bacterial diversity and tailored functional studies.</title>
        <authorList>
            <person name="Wylensek D."/>
            <person name="Hitch T.C.A."/>
            <person name="Clavel T."/>
        </authorList>
    </citation>
    <scope>NUCLEOTIDE SEQUENCE [LARGE SCALE GENOMIC DNA]</scope>
    <source>
        <strain evidence="3 4">WCA-693-APC-5D-A</strain>
    </source>
</reference>
<dbReference type="PANTHER" id="PTHR43249">
    <property type="entry name" value="UDP-N-ACETYL-2-AMINO-2-DEOXY-D-GLUCURONATE OXIDASE"/>
    <property type="match status" value="1"/>
</dbReference>
<dbReference type="InterPro" id="IPR000683">
    <property type="entry name" value="Gfo/Idh/MocA-like_OxRdtase_N"/>
</dbReference>
<evidence type="ECO:0000259" key="2">
    <source>
        <dbReference type="Pfam" id="PF22725"/>
    </source>
</evidence>
<dbReference type="InterPro" id="IPR052515">
    <property type="entry name" value="Gfo/Idh/MocA_Oxidoreductase"/>
</dbReference>
<dbReference type="InterPro" id="IPR036291">
    <property type="entry name" value="NAD(P)-bd_dom_sf"/>
</dbReference>
<feature type="domain" description="GFO/IDH/MocA-like oxidoreductase" evidence="2">
    <location>
        <begin position="141"/>
        <end position="247"/>
    </location>
</feature>
<dbReference type="PANTHER" id="PTHR43249:SF1">
    <property type="entry name" value="D-GLUCOSIDE 3-DEHYDROGENASE"/>
    <property type="match status" value="1"/>
</dbReference>
<organism evidence="3 4">
    <name type="scientific">Anaerovibrio slackiae</name>
    <dbReference type="NCBI Taxonomy" id="2652309"/>
    <lineage>
        <taxon>Bacteria</taxon>
        <taxon>Bacillati</taxon>
        <taxon>Bacillota</taxon>
        <taxon>Negativicutes</taxon>
        <taxon>Selenomonadales</taxon>
        <taxon>Selenomonadaceae</taxon>
        <taxon>Anaerovibrio</taxon>
    </lineage>
</organism>
<dbReference type="Proteomes" id="UP000433181">
    <property type="component" value="Unassembled WGS sequence"/>
</dbReference>
<dbReference type="GO" id="GO:0000166">
    <property type="term" value="F:nucleotide binding"/>
    <property type="evidence" value="ECO:0007669"/>
    <property type="project" value="InterPro"/>
</dbReference>
<dbReference type="SUPFAM" id="SSF51735">
    <property type="entry name" value="NAD(P)-binding Rossmann-fold domains"/>
    <property type="match status" value="1"/>
</dbReference>
<dbReference type="SUPFAM" id="SSF55347">
    <property type="entry name" value="Glyceraldehyde-3-phosphate dehydrogenase-like, C-terminal domain"/>
    <property type="match status" value="1"/>
</dbReference>
<dbReference type="RefSeq" id="WP_154407971.1">
    <property type="nucleotide sequence ID" value="NZ_VUNR01000035.1"/>
</dbReference>
<comment type="caution">
    <text evidence="3">The sequence shown here is derived from an EMBL/GenBank/DDBJ whole genome shotgun (WGS) entry which is preliminary data.</text>
</comment>
<accession>A0A6I2UJQ6</accession>
<protein>
    <submittedName>
        <fullName evidence="3">Gfo/Idh/MocA family oxidoreductase</fullName>
    </submittedName>
</protein>
<dbReference type="Pfam" id="PF01408">
    <property type="entry name" value="GFO_IDH_MocA"/>
    <property type="match status" value="1"/>
</dbReference>
<keyword evidence="4" id="KW-1185">Reference proteome</keyword>
<dbReference type="InterPro" id="IPR055170">
    <property type="entry name" value="GFO_IDH_MocA-like_dom"/>
</dbReference>
<name>A0A6I2UJQ6_9FIRM</name>
<gene>
    <name evidence="3" type="ORF">FYJ84_12595</name>
</gene>
<dbReference type="Gene3D" id="3.40.50.720">
    <property type="entry name" value="NAD(P)-binding Rossmann-like Domain"/>
    <property type="match status" value="1"/>
</dbReference>
<dbReference type="Gene3D" id="3.30.360.10">
    <property type="entry name" value="Dihydrodipicolinate Reductase, domain 2"/>
    <property type="match status" value="1"/>
</dbReference>